<dbReference type="EMBL" id="JAAAWN010000022">
    <property type="protein sequence ID" value="NDV92411.1"/>
    <property type="molecule type" value="Genomic_DNA"/>
</dbReference>
<feature type="domain" description="HTH lysR-type" evidence="5">
    <location>
        <begin position="1"/>
        <end position="58"/>
    </location>
</feature>
<dbReference type="Gene3D" id="3.40.190.10">
    <property type="entry name" value="Periplasmic binding protein-like II"/>
    <property type="match status" value="2"/>
</dbReference>
<dbReference type="AlphaFoldDB" id="A0A7X5LN36"/>
<evidence type="ECO:0000256" key="1">
    <source>
        <dbReference type="ARBA" id="ARBA00009437"/>
    </source>
</evidence>
<dbReference type="InterPro" id="IPR005119">
    <property type="entry name" value="LysR_subst-bd"/>
</dbReference>
<dbReference type="GO" id="GO:0032993">
    <property type="term" value="C:protein-DNA complex"/>
    <property type="evidence" value="ECO:0007669"/>
    <property type="project" value="TreeGrafter"/>
</dbReference>
<dbReference type="InterPro" id="IPR036388">
    <property type="entry name" value="WH-like_DNA-bd_sf"/>
</dbReference>
<proteinExistence type="inferred from homology"/>
<evidence type="ECO:0000313" key="7">
    <source>
        <dbReference type="Proteomes" id="UP000470213"/>
    </source>
</evidence>
<dbReference type="GO" id="GO:0003677">
    <property type="term" value="F:DNA binding"/>
    <property type="evidence" value="ECO:0007669"/>
    <property type="project" value="UniProtKB-KW"/>
</dbReference>
<keyword evidence="2" id="KW-0805">Transcription regulation</keyword>
<dbReference type="PANTHER" id="PTHR30346:SF0">
    <property type="entry name" value="HCA OPERON TRANSCRIPTIONAL ACTIVATOR HCAR"/>
    <property type="match status" value="1"/>
</dbReference>
<dbReference type="SUPFAM" id="SSF46785">
    <property type="entry name" value="Winged helix' DNA-binding domain"/>
    <property type="match status" value="1"/>
</dbReference>
<evidence type="ECO:0000256" key="4">
    <source>
        <dbReference type="ARBA" id="ARBA00023163"/>
    </source>
</evidence>
<dbReference type="InterPro" id="IPR000847">
    <property type="entry name" value="LysR_HTH_N"/>
</dbReference>
<dbReference type="Pfam" id="PF00126">
    <property type="entry name" value="HTH_1"/>
    <property type="match status" value="1"/>
</dbReference>
<reference evidence="6 7" key="1">
    <citation type="submission" date="2020-01" db="EMBL/GenBank/DDBJ databases">
        <authorList>
            <person name="Chen J."/>
            <person name="Zhu S."/>
            <person name="Yang J."/>
        </authorList>
    </citation>
    <scope>NUCLEOTIDE SEQUENCE [LARGE SCALE GENOMIC DNA]</scope>
    <source>
        <strain evidence="6 7">345S023</strain>
    </source>
</reference>
<evidence type="ECO:0000256" key="2">
    <source>
        <dbReference type="ARBA" id="ARBA00023015"/>
    </source>
</evidence>
<dbReference type="Gene3D" id="1.10.10.10">
    <property type="entry name" value="Winged helix-like DNA-binding domain superfamily/Winged helix DNA-binding domain"/>
    <property type="match status" value="1"/>
</dbReference>
<protein>
    <submittedName>
        <fullName evidence="6">LysR family transcriptional regulator</fullName>
    </submittedName>
</protein>
<comment type="similarity">
    <text evidence="1">Belongs to the LysR transcriptional regulatory family.</text>
</comment>
<dbReference type="FunFam" id="1.10.10.10:FF:000001">
    <property type="entry name" value="LysR family transcriptional regulator"/>
    <property type="match status" value="1"/>
</dbReference>
<dbReference type="PROSITE" id="PS50931">
    <property type="entry name" value="HTH_LYSR"/>
    <property type="match status" value="1"/>
</dbReference>
<dbReference type="RefSeq" id="WP_163087108.1">
    <property type="nucleotide sequence ID" value="NZ_JAAAWN010000022.1"/>
</dbReference>
<accession>A0A7X5LN36</accession>
<keyword evidence="3" id="KW-0238">DNA-binding</keyword>
<dbReference type="SUPFAM" id="SSF53850">
    <property type="entry name" value="Periplasmic binding protein-like II"/>
    <property type="match status" value="1"/>
</dbReference>
<dbReference type="PRINTS" id="PR00039">
    <property type="entry name" value="HTHLYSR"/>
</dbReference>
<dbReference type="CDD" id="cd08414">
    <property type="entry name" value="PBP2_LTTR_aromatics_like"/>
    <property type="match status" value="1"/>
</dbReference>
<comment type="caution">
    <text evidence="6">The sequence shown here is derived from an EMBL/GenBank/DDBJ whole genome shotgun (WGS) entry which is preliminary data.</text>
</comment>
<name>A0A7X5LN36_9ALTE</name>
<dbReference type="GO" id="GO:0003700">
    <property type="term" value="F:DNA-binding transcription factor activity"/>
    <property type="evidence" value="ECO:0007669"/>
    <property type="project" value="InterPro"/>
</dbReference>
<organism evidence="6 7">
    <name type="scientific">Alteromonas profundi</name>
    <dbReference type="NCBI Taxonomy" id="2696062"/>
    <lineage>
        <taxon>Bacteria</taxon>
        <taxon>Pseudomonadati</taxon>
        <taxon>Pseudomonadota</taxon>
        <taxon>Gammaproteobacteria</taxon>
        <taxon>Alteromonadales</taxon>
        <taxon>Alteromonadaceae</taxon>
        <taxon>Alteromonas/Salinimonas group</taxon>
        <taxon>Alteromonas</taxon>
    </lineage>
</organism>
<evidence type="ECO:0000313" key="6">
    <source>
        <dbReference type="EMBL" id="NDV92411.1"/>
    </source>
</evidence>
<keyword evidence="7" id="KW-1185">Reference proteome</keyword>
<evidence type="ECO:0000259" key="5">
    <source>
        <dbReference type="PROSITE" id="PS50931"/>
    </source>
</evidence>
<keyword evidence="4" id="KW-0804">Transcription</keyword>
<gene>
    <name evidence="6" type="ORF">GTH32_14625</name>
</gene>
<sequence>MNFKHLKTFVEVAQCKSFSHAATRLHTGQSAISRHITALEGDLTVTLLARNTRTVELTPAGERFLQHAQAILKHCEVAKEDAQLVQSGEKGLLRIGYLSSACVHFLPQLLRSFTDINSGVTVKLDEMTVSQQLQAFTEGAIDIGFSRPIEKTHEGLLKEKHIIDDPICAVVAHDHPLSKHTVLPLTTIAKYSLILFARAHAPSLFDSLMAAFHYQQLKPSVVSEPTSMQALLTEIASSRCVALVPSCIQNLHTQGCTFIPLKTHLHAELKMHWLAKPNATTLTWLNWYEEHGPQLIPGPS</sequence>
<dbReference type="PANTHER" id="PTHR30346">
    <property type="entry name" value="TRANSCRIPTIONAL DUAL REGULATOR HCAR-RELATED"/>
    <property type="match status" value="1"/>
</dbReference>
<dbReference type="Pfam" id="PF03466">
    <property type="entry name" value="LysR_substrate"/>
    <property type="match status" value="1"/>
</dbReference>
<evidence type="ECO:0000256" key="3">
    <source>
        <dbReference type="ARBA" id="ARBA00023125"/>
    </source>
</evidence>
<dbReference type="Proteomes" id="UP000470213">
    <property type="component" value="Unassembled WGS sequence"/>
</dbReference>
<dbReference type="InterPro" id="IPR036390">
    <property type="entry name" value="WH_DNA-bd_sf"/>
</dbReference>